<reference evidence="2 3" key="1">
    <citation type="submission" date="2016-11" db="EMBL/GenBank/DDBJ databases">
        <authorList>
            <person name="Jaros S."/>
            <person name="Januszkiewicz K."/>
            <person name="Wedrychowicz H."/>
        </authorList>
    </citation>
    <scope>NUCLEOTIDE SEQUENCE [LARGE SCALE GENOMIC DNA]</scope>
    <source>
        <strain evidence="2 3">DSM 24574</strain>
    </source>
</reference>
<dbReference type="OrthoDB" id="9807923at2"/>
<dbReference type="EMBL" id="FQWQ01000003">
    <property type="protein sequence ID" value="SHH65391.1"/>
    <property type="molecule type" value="Genomic_DNA"/>
</dbReference>
<dbReference type="STRING" id="947013.SAMN04488109_4850"/>
<dbReference type="Pfam" id="PF12867">
    <property type="entry name" value="DinB_2"/>
    <property type="match status" value="1"/>
</dbReference>
<feature type="domain" description="DinB-like" evidence="1">
    <location>
        <begin position="38"/>
        <end position="193"/>
    </location>
</feature>
<protein>
    <submittedName>
        <fullName evidence="2">DinB superfamily protein</fullName>
    </submittedName>
</protein>
<dbReference type="Proteomes" id="UP000184212">
    <property type="component" value="Unassembled WGS sequence"/>
</dbReference>
<organism evidence="2 3">
    <name type="scientific">Chryseolinea serpens</name>
    <dbReference type="NCBI Taxonomy" id="947013"/>
    <lineage>
        <taxon>Bacteria</taxon>
        <taxon>Pseudomonadati</taxon>
        <taxon>Bacteroidota</taxon>
        <taxon>Cytophagia</taxon>
        <taxon>Cytophagales</taxon>
        <taxon>Fulvivirgaceae</taxon>
        <taxon>Chryseolinea</taxon>
    </lineage>
</organism>
<accession>A0A1M5UQX9</accession>
<proteinExistence type="predicted"/>
<dbReference type="InterPro" id="IPR034660">
    <property type="entry name" value="DinB/YfiT-like"/>
</dbReference>
<evidence type="ECO:0000313" key="3">
    <source>
        <dbReference type="Proteomes" id="UP000184212"/>
    </source>
</evidence>
<dbReference type="SUPFAM" id="SSF109854">
    <property type="entry name" value="DinB/YfiT-like putative metalloenzymes"/>
    <property type="match status" value="1"/>
</dbReference>
<dbReference type="RefSeq" id="WP_073139699.1">
    <property type="nucleotide sequence ID" value="NZ_FQWQ01000003.1"/>
</dbReference>
<name>A0A1M5UQX9_9BACT</name>
<dbReference type="InterPro" id="IPR024775">
    <property type="entry name" value="DinB-like"/>
</dbReference>
<dbReference type="Gene3D" id="1.20.120.450">
    <property type="entry name" value="dinb family like domain"/>
    <property type="match status" value="1"/>
</dbReference>
<evidence type="ECO:0000313" key="2">
    <source>
        <dbReference type="EMBL" id="SHH65391.1"/>
    </source>
</evidence>
<evidence type="ECO:0000259" key="1">
    <source>
        <dbReference type="Pfam" id="PF12867"/>
    </source>
</evidence>
<keyword evidence="3" id="KW-1185">Reference proteome</keyword>
<gene>
    <name evidence="2" type="ORF">SAMN04488109_4850</name>
</gene>
<sequence length="206" mass="24186">MKKTVTLLLFLISLGFSGHGQETKLWTEADRKYLLDNLIRSRDELIRETKDLTKEQWSFKESPDRWSINQVVEHIATWELLMTHDVSRMLAVGPQLEMAAKANADSTYFAFIMEEKQHISTEYTKPFTYTVPMGLNDLKNNMAWVLKMRNESISFVTSATEDLRVYFMRGGGSNIHQRYITIFGHMDRHLRQIKKVKQHPNYPKKK</sequence>
<dbReference type="AlphaFoldDB" id="A0A1M5UQX9"/>